<dbReference type="RefSeq" id="WP_169525397.1">
    <property type="nucleotide sequence ID" value="NZ_JAAMPU010000088.1"/>
</dbReference>
<evidence type="ECO:0000313" key="2">
    <source>
        <dbReference type="Proteomes" id="UP000712080"/>
    </source>
</evidence>
<dbReference type="Pfam" id="PF14022">
    <property type="entry name" value="DUF4238"/>
    <property type="match status" value="1"/>
</dbReference>
<protein>
    <submittedName>
        <fullName evidence="1">DUF4238 domain-containing protein</fullName>
    </submittedName>
</protein>
<organism evidence="1 2">
    <name type="scientific">Flavobacterium silvaticum</name>
    <dbReference type="NCBI Taxonomy" id="1852020"/>
    <lineage>
        <taxon>Bacteria</taxon>
        <taxon>Pseudomonadati</taxon>
        <taxon>Bacteroidota</taxon>
        <taxon>Flavobacteriia</taxon>
        <taxon>Flavobacteriales</taxon>
        <taxon>Flavobacteriaceae</taxon>
        <taxon>Flavobacterium</taxon>
    </lineage>
</organism>
<comment type="caution">
    <text evidence="1">The sequence shown here is derived from an EMBL/GenBank/DDBJ whole genome shotgun (WGS) entry which is preliminary data.</text>
</comment>
<proteinExistence type="predicted"/>
<keyword evidence="2" id="KW-1185">Reference proteome</keyword>
<name>A0A972FR82_9FLAO</name>
<evidence type="ECO:0000313" key="1">
    <source>
        <dbReference type="EMBL" id="NMH26512.1"/>
    </source>
</evidence>
<reference evidence="1" key="1">
    <citation type="submission" date="2020-02" db="EMBL/GenBank/DDBJ databases">
        <title>Flavobacterium sp. genome.</title>
        <authorList>
            <person name="Jung H.S."/>
            <person name="Baek J.H."/>
            <person name="Jeon C.O."/>
        </authorList>
    </citation>
    <scope>NUCLEOTIDE SEQUENCE</scope>
    <source>
        <strain evidence="1">SE-s28</strain>
    </source>
</reference>
<dbReference type="AlphaFoldDB" id="A0A972FR82"/>
<gene>
    <name evidence="1" type="ORF">G6047_00575</name>
</gene>
<dbReference type="InterPro" id="IPR025332">
    <property type="entry name" value="DUF4238"/>
</dbReference>
<sequence>MAINKSWRHHYLPVFYLRGFTNGSRCFHIYNVEKKQFIKNGKVFHPQSYFYTENENTYFRNGESSDFIEQTYSEVDNKVAKLIATIRSSESTNKFGISEYDVQMLNFFMSILYWRLPHNKVKIEELLANNDLKSLGMKVLNKDGNRDLDFENLLRKDPEFAKAYKFINSLMDPARGINCRTPYSIISKHPNLPFVCSDNPIIFQNENPNIYEDNYVFPLSGTRFFLRTPKQENFDFYLWLCFDVIIYKQAVKYVACSDIKYLEMLEDHFEKYKMSLEEFKLHLFKRLM</sequence>
<dbReference type="EMBL" id="JAAMPU010000088">
    <property type="protein sequence ID" value="NMH26512.1"/>
    <property type="molecule type" value="Genomic_DNA"/>
</dbReference>
<dbReference type="Proteomes" id="UP000712080">
    <property type="component" value="Unassembled WGS sequence"/>
</dbReference>
<accession>A0A972FR82</accession>